<name>A0A0G1GUF9_9BACT</name>
<dbReference type="Gene3D" id="3.90.950.10">
    <property type="match status" value="1"/>
</dbReference>
<dbReference type="GO" id="GO:0047429">
    <property type="term" value="F:nucleoside triphosphate diphosphatase activity"/>
    <property type="evidence" value="ECO:0007669"/>
    <property type="project" value="InterPro"/>
</dbReference>
<dbReference type="Proteomes" id="UP000033907">
    <property type="component" value="Unassembled WGS sequence"/>
</dbReference>
<organism evidence="5 6">
    <name type="scientific">Candidatus Nomurabacteria bacterium GW2011_GWF2_43_24</name>
    <dbReference type="NCBI Taxonomy" id="1618778"/>
    <lineage>
        <taxon>Bacteria</taxon>
        <taxon>Candidatus Nomuraibacteriota</taxon>
    </lineage>
</organism>
<dbReference type="InterPro" id="IPR008144">
    <property type="entry name" value="Guanylate_kin-like_dom"/>
</dbReference>
<reference evidence="5 6" key="1">
    <citation type="journal article" date="2015" name="Nature">
        <title>rRNA introns, odd ribosomes, and small enigmatic genomes across a large radiation of phyla.</title>
        <authorList>
            <person name="Brown C.T."/>
            <person name="Hug L.A."/>
            <person name="Thomas B.C."/>
            <person name="Sharon I."/>
            <person name="Castelle C.J."/>
            <person name="Singh A."/>
            <person name="Wilkins M.J."/>
            <person name="Williams K.H."/>
            <person name="Banfield J.F."/>
        </authorList>
    </citation>
    <scope>NUCLEOTIDE SEQUENCE [LARGE SCALE GENOMIC DNA]</scope>
</reference>
<gene>
    <name evidence="5" type="ORF">UV91_C0009G0004</name>
</gene>
<protein>
    <submittedName>
        <fullName evidence="5">Ham1-like protein</fullName>
    </submittedName>
</protein>
<dbReference type="InterPro" id="IPR002637">
    <property type="entry name" value="RdgB/HAM1"/>
</dbReference>
<dbReference type="Gene3D" id="3.40.50.300">
    <property type="entry name" value="P-loop containing nucleotide triphosphate hydrolases"/>
    <property type="match status" value="1"/>
</dbReference>
<dbReference type="PANTHER" id="PTHR11067:SF9">
    <property type="entry name" value="INOSINE TRIPHOSPHATE PYROPHOSPHATASE"/>
    <property type="match status" value="1"/>
</dbReference>
<feature type="domain" description="Guanylate kinase-like" evidence="4">
    <location>
        <begin position="1"/>
        <end position="123"/>
    </location>
</feature>
<sequence>MTLWHRGDLLDHVVITNHHYGLPIEKLGRSLEDGRDIVVHLVTGSAFLLKRIISDAITVFVMPPSHEEILNRMRGRGMTEEQIMHRLRDDPTTLQASRFYDFVVVNHDGEEQGTAERILEFVSQRRGAERNFGLQKSQGYSRMIHMHPEFFATKNENKLREVNEILGRNLEQVSVELFEPQGVKVEDVVREKAEDAFHKTGKFVLVEDTSLEFVAWNGLPGALIKWFLDTVGNDGILKMLDGDTNRKAIAKTAVGFFDGAQARVFVGEISGTIPEAIRGTGGFGWDPIFIPEGHEKSFAEMTSAEKNAISMRKLALERMKAELK</sequence>
<evidence type="ECO:0000256" key="3">
    <source>
        <dbReference type="RuleBase" id="RU003781"/>
    </source>
</evidence>
<dbReference type="PANTHER" id="PTHR11067">
    <property type="entry name" value="INOSINE TRIPHOSPHATE PYROPHOSPHATASE/HAM1 PROTEIN"/>
    <property type="match status" value="1"/>
</dbReference>
<dbReference type="PROSITE" id="PS50052">
    <property type="entry name" value="GUANYLATE_KINASE_2"/>
    <property type="match status" value="1"/>
</dbReference>
<dbReference type="SUPFAM" id="SSF52540">
    <property type="entry name" value="P-loop containing nucleoside triphosphate hydrolases"/>
    <property type="match status" value="1"/>
</dbReference>
<dbReference type="GO" id="GO:0005737">
    <property type="term" value="C:cytoplasm"/>
    <property type="evidence" value="ECO:0007669"/>
    <property type="project" value="TreeGrafter"/>
</dbReference>
<dbReference type="GO" id="GO:0009143">
    <property type="term" value="P:nucleoside triphosphate catabolic process"/>
    <property type="evidence" value="ECO:0007669"/>
    <property type="project" value="InterPro"/>
</dbReference>
<evidence type="ECO:0000259" key="4">
    <source>
        <dbReference type="PROSITE" id="PS50052"/>
    </source>
</evidence>
<evidence type="ECO:0000256" key="2">
    <source>
        <dbReference type="ARBA" id="ARBA00022801"/>
    </source>
</evidence>
<dbReference type="EMBL" id="LCGH01000009">
    <property type="protein sequence ID" value="KKT10997.1"/>
    <property type="molecule type" value="Genomic_DNA"/>
</dbReference>
<evidence type="ECO:0000256" key="1">
    <source>
        <dbReference type="ARBA" id="ARBA00008023"/>
    </source>
</evidence>
<evidence type="ECO:0000313" key="6">
    <source>
        <dbReference type="Proteomes" id="UP000033907"/>
    </source>
</evidence>
<dbReference type="AlphaFoldDB" id="A0A0G1GUF9"/>
<keyword evidence="2 3" id="KW-0378">Hydrolase</keyword>
<dbReference type="InterPro" id="IPR029001">
    <property type="entry name" value="ITPase-like_fam"/>
</dbReference>
<comment type="caution">
    <text evidence="5">The sequence shown here is derived from an EMBL/GenBank/DDBJ whole genome shotgun (WGS) entry which is preliminary data.</text>
</comment>
<dbReference type="InterPro" id="IPR027417">
    <property type="entry name" value="P-loop_NTPase"/>
</dbReference>
<comment type="similarity">
    <text evidence="1 3">Belongs to the HAM1 NTPase family.</text>
</comment>
<dbReference type="SUPFAM" id="SSF52972">
    <property type="entry name" value="ITPase-like"/>
    <property type="match status" value="1"/>
</dbReference>
<evidence type="ECO:0000313" key="5">
    <source>
        <dbReference type="EMBL" id="KKT10997.1"/>
    </source>
</evidence>
<proteinExistence type="inferred from homology"/>
<accession>A0A0G1GUF9</accession>
<dbReference type="NCBIfam" id="TIGR00042">
    <property type="entry name" value="RdgB/HAM1 family non-canonical purine NTP pyrophosphatase"/>
    <property type="match status" value="1"/>
</dbReference>
<dbReference type="CDD" id="cd00515">
    <property type="entry name" value="HAM1"/>
    <property type="match status" value="1"/>
</dbReference>
<dbReference type="Pfam" id="PF01725">
    <property type="entry name" value="Ham1p_like"/>
    <property type="match status" value="1"/>
</dbReference>